<proteinExistence type="predicted"/>
<reference evidence="1" key="1">
    <citation type="submission" date="2021-06" db="EMBL/GenBank/DDBJ databases">
        <authorList>
            <person name="Criscuolo A."/>
        </authorList>
    </citation>
    <scope>NUCLEOTIDE SEQUENCE</scope>
    <source>
        <strain evidence="1">CIP111600</strain>
    </source>
</reference>
<dbReference type="InterPro" id="IPR018755">
    <property type="entry name" value="Phage_Mu_Gp48"/>
</dbReference>
<dbReference type="Pfam" id="PF10076">
    <property type="entry name" value="Phage_Mu_Gp48"/>
    <property type="match status" value="1"/>
</dbReference>
<sequence>MTGHLISYLPKYYAEVREMNEIMDTEGQEFGDLEAALEGTLNQFFVDTATWGLVQWEREFDIPQDNSKPVNERRSVIKSKLRGTGTVTVELIQSVAQSYDRGMVEVVDTAGQYAIEINFVDTVGLPPNLDDLKAAIEEIKPAHLAMSFHFRYLMVAEVDAFTIDQIDNVTLDKFAWG</sequence>
<comment type="caution">
    <text evidence="1">The sequence shown here is derived from an EMBL/GenBank/DDBJ whole genome shotgun (WGS) entry which is preliminary data.</text>
</comment>
<protein>
    <recommendedName>
        <fullName evidence="3">DUF2313 domain-containing protein</fullName>
    </recommendedName>
</protein>
<evidence type="ECO:0008006" key="3">
    <source>
        <dbReference type="Google" id="ProtNLM"/>
    </source>
</evidence>
<accession>A0A916K0B4</accession>
<dbReference type="AlphaFoldDB" id="A0A916K0B4"/>
<evidence type="ECO:0000313" key="1">
    <source>
        <dbReference type="EMBL" id="CAG7617042.1"/>
    </source>
</evidence>
<dbReference type="EMBL" id="CAJVAS010000006">
    <property type="protein sequence ID" value="CAG7617042.1"/>
    <property type="molecule type" value="Genomic_DNA"/>
</dbReference>
<gene>
    <name evidence="1" type="ORF">PAESOLCIP111_01974</name>
</gene>
<name>A0A916K0B4_9BACL</name>
<keyword evidence="2" id="KW-1185">Reference proteome</keyword>
<evidence type="ECO:0000313" key="2">
    <source>
        <dbReference type="Proteomes" id="UP000693672"/>
    </source>
</evidence>
<dbReference type="Proteomes" id="UP000693672">
    <property type="component" value="Unassembled WGS sequence"/>
</dbReference>
<organism evidence="1 2">
    <name type="scientific">Paenibacillus solanacearum</name>
    <dbReference type="NCBI Taxonomy" id="2048548"/>
    <lineage>
        <taxon>Bacteria</taxon>
        <taxon>Bacillati</taxon>
        <taxon>Bacillota</taxon>
        <taxon>Bacilli</taxon>
        <taxon>Bacillales</taxon>
        <taxon>Paenibacillaceae</taxon>
        <taxon>Paenibacillus</taxon>
    </lineage>
</organism>
<dbReference type="RefSeq" id="WP_246627371.1">
    <property type="nucleotide sequence ID" value="NZ_CAJVAS010000006.1"/>
</dbReference>